<organism evidence="2 3">
    <name type="scientific">Cucumis melo var. makuwa</name>
    <name type="common">Oriental melon</name>
    <dbReference type="NCBI Taxonomy" id="1194695"/>
    <lineage>
        <taxon>Eukaryota</taxon>
        <taxon>Viridiplantae</taxon>
        <taxon>Streptophyta</taxon>
        <taxon>Embryophyta</taxon>
        <taxon>Tracheophyta</taxon>
        <taxon>Spermatophyta</taxon>
        <taxon>Magnoliopsida</taxon>
        <taxon>eudicotyledons</taxon>
        <taxon>Gunneridae</taxon>
        <taxon>Pentapetalae</taxon>
        <taxon>rosids</taxon>
        <taxon>fabids</taxon>
        <taxon>Cucurbitales</taxon>
        <taxon>Cucurbitaceae</taxon>
        <taxon>Benincaseae</taxon>
        <taxon>Cucumis</taxon>
    </lineage>
</organism>
<dbReference type="Gene3D" id="3.10.10.10">
    <property type="entry name" value="HIV Type 1 Reverse Transcriptase, subunit A, domain 1"/>
    <property type="match status" value="1"/>
</dbReference>
<name>A0A5D3DE95_CUCMM</name>
<proteinExistence type="predicted"/>
<dbReference type="PANTHER" id="PTHR15503:SF45">
    <property type="entry name" value="RNA-DIRECTED DNA POLYMERASE HOMOLOG"/>
    <property type="match status" value="1"/>
</dbReference>
<protein>
    <submittedName>
        <fullName evidence="2">Gag protease polyprotein</fullName>
    </submittedName>
</protein>
<reference evidence="2 3" key="1">
    <citation type="submission" date="2019-08" db="EMBL/GenBank/DDBJ databases">
        <title>Draft genome sequences of two oriental melons (Cucumis melo L. var makuwa).</title>
        <authorList>
            <person name="Kwon S.-Y."/>
        </authorList>
    </citation>
    <scope>NUCLEOTIDE SEQUENCE [LARGE SCALE GENOMIC DNA]</scope>
    <source>
        <strain evidence="3">cv. Chang Bougi</strain>
        <tissue evidence="2">Leaf</tissue>
    </source>
</reference>
<keyword evidence="2" id="KW-0645">Protease</keyword>
<dbReference type="Proteomes" id="UP000321947">
    <property type="component" value="Unassembled WGS sequence"/>
</dbReference>
<keyword evidence="2" id="KW-0378">Hydrolase</keyword>
<evidence type="ECO:0000256" key="1">
    <source>
        <dbReference type="SAM" id="MobiDB-lite"/>
    </source>
</evidence>
<dbReference type="PANTHER" id="PTHR15503">
    <property type="entry name" value="LDOC1 RELATED"/>
    <property type="match status" value="1"/>
</dbReference>
<dbReference type="InterPro" id="IPR043502">
    <property type="entry name" value="DNA/RNA_pol_sf"/>
</dbReference>
<dbReference type="AlphaFoldDB" id="A0A5D3DE95"/>
<gene>
    <name evidence="2" type="ORF">E5676_scaffold494G00550</name>
</gene>
<sequence>MWVQMRVTLPTTTVISPRGENVREREMQAILFRRRVCLKGGKCERVYLEGVGEHNDNGGDEHNGGGKHNGGNYGKCRQGEVQVVVVEEVMEKERDVSNLKQPAPPALVQDPVELQNVPDQLSAEAKHLKDFRKYNSKIFDESLKGSTKAQMRLSSVETIFWYIKCPNNYKFQCVIFMLTDRGTAWWETIERMLGEFDMLSRFAPKMIVTKAARVDKLVRGKVAREKPLCNTFGRYHLERYFFGTKTCFKCKQEEHTVDRCLIRLSGFVQNLGASAPQQGKVFAINRSEARRAGMVVTGMDWLATNHASIDCSRKEVLFNPSTRASFKFKGVGIVGLPKVISTMKASKLLNWVLGVSLPVWWILERLAFFLLFEPVVRDYPDVFPEQLLGLPPHREIDFAIKLELNIVPIFRAPYRMAPTELKELKMQLQELLDKGFIRPSVSP</sequence>
<comment type="caution">
    <text evidence="2">The sequence shown here is derived from an EMBL/GenBank/DDBJ whole genome shotgun (WGS) entry which is preliminary data.</text>
</comment>
<feature type="compositionally biased region" description="Basic and acidic residues" evidence="1">
    <location>
        <begin position="52"/>
        <end position="64"/>
    </location>
</feature>
<evidence type="ECO:0000313" key="3">
    <source>
        <dbReference type="Proteomes" id="UP000321947"/>
    </source>
</evidence>
<evidence type="ECO:0000313" key="2">
    <source>
        <dbReference type="EMBL" id="TYK21914.1"/>
    </source>
</evidence>
<accession>A0A5D3DE95</accession>
<dbReference type="SUPFAM" id="SSF56672">
    <property type="entry name" value="DNA/RNA polymerases"/>
    <property type="match status" value="1"/>
</dbReference>
<dbReference type="InterPro" id="IPR032567">
    <property type="entry name" value="RTL1-rel"/>
</dbReference>
<feature type="region of interest" description="Disordered" evidence="1">
    <location>
        <begin position="52"/>
        <end position="73"/>
    </location>
</feature>
<dbReference type="EMBL" id="SSTD01005479">
    <property type="protein sequence ID" value="TYK21914.1"/>
    <property type="molecule type" value="Genomic_DNA"/>
</dbReference>
<dbReference type="GO" id="GO:0008233">
    <property type="term" value="F:peptidase activity"/>
    <property type="evidence" value="ECO:0007669"/>
    <property type="project" value="UniProtKB-KW"/>
</dbReference>
<dbReference type="GO" id="GO:0006508">
    <property type="term" value="P:proteolysis"/>
    <property type="evidence" value="ECO:0007669"/>
    <property type="project" value="UniProtKB-KW"/>
</dbReference>